<dbReference type="EMBL" id="FN554973">
    <property type="protein sequence ID" value="CBH14963.1"/>
    <property type="molecule type" value="Genomic_DNA"/>
</dbReference>
<evidence type="ECO:0000313" key="2">
    <source>
        <dbReference type="EMBL" id="CBH14963.1"/>
    </source>
</evidence>
<gene>
    <name evidence="2" type="ORF">TbgDal_X440</name>
</gene>
<evidence type="ECO:0000313" key="3">
    <source>
        <dbReference type="Proteomes" id="UP000002316"/>
    </source>
</evidence>
<dbReference type="RefSeq" id="XP_011777229.1">
    <property type="nucleotide sequence ID" value="XM_011778927.1"/>
</dbReference>
<dbReference type="KEGG" id="tbg:TbgDal_X440"/>
<dbReference type="GeneID" id="23865516"/>
<accession>D0A121</accession>
<sequence length="433" mass="45714">MVDVNGTTILTSTVGGSSQSKCIKNTNDFNNSLTRARKPLGMPQLDEKQLEVGAPESTALNAPFVMPDGLAAPAPPATMENAAPPIGLGGPVLLVGPGSPYNAGNLFTIDNSQGNAAFVTLCQQPSFHYQQPAPQPTVVDQEVALTHKCLQECPRAVLVAALTSLLEEFPLLCPIIRQRCEKATMVLPKQQQHQQQQQQQQQQQHQLQHQQQGITGRFAGLTQSAVPWAAHPPTASYDTQRTALISTGGNSPQTGGSRKGRGNKSREEGICSLHNNVRSMNHLQLNKQKGVYECVSGFHCLEDGCSGSASPASTKVARTPLAPVGVSQVRGGDGRGVASFAAMSGGNLMASSKLSAPVGSIQAPKDQFSDFMANSLDSGLTPFRGDVSLGNSGIVPCDDPQTAEGSETIDLDSSVVTLKSILHSVRMVAEMEE</sequence>
<proteinExistence type="predicted"/>
<reference evidence="3" key="1">
    <citation type="journal article" date="2010" name="PLoS Negl. Trop. Dis.">
        <title>The genome sequence of Trypanosoma brucei gambiense, causative agent of chronic human african trypanosomiasis.</title>
        <authorList>
            <person name="Jackson A.P."/>
            <person name="Sanders M."/>
            <person name="Berry A."/>
            <person name="McQuillan J."/>
            <person name="Aslett M.A."/>
            <person name="Quail M.A."/>
            <person name="Chukualim B."/>
            <person name="Capewell P."/>
            <person name="MacLeod A."/>
            <person name="Melville S.E."/>
            <person name="Gibson W."/>
            <person name="Barry J.D."/>
            <person name="Berriman M."/>
            <person name="Hertz-Fowler C."/>
        </authorList>
    </citation>
    <scope>NUCLEOTIDE SEQUENCE [LARGE SCALE GENOMIC DNA]</scope>
    <source>
        <strain evidence="3">MHOM/CI/86/DAL972</strain>
    </source>
</reference>
<dbReference type="AlphaFoldDB" id="D0A121"/>
<dbReference type="Proteomes" id="UP000002316">
    <property type="component" value="Chromosome 10"/>
</dbReference>
<organism evidence="2 3">
    <name type="scientific">Trypanosoma brucei gambiense (strain MHOM/CI/86/DAL972)</name>
    <dbReference type="NCBI Taxonomy" id="679716"/>
    <lineage>
        <taxon>Eukaryota</taxon>
        <taxon>Discoba</taxon>
        <taxon>Euglenozoa</taxon>
        <taxon>Kinetoplastea</taxon>
        <taxon>Metakinetoplastina</taxon>
        <taxon>Trypanosomatida</taxon>
        <taxon>Trypanosomatidae</taxon>
        <taxon>Trypanosoma</taxon>
    </lineage>
</organism>
<feature type="region of interest" description="Disordered" evidence="1">
    <location>
        <begin position="244"/>
        <end position="267"/>
    </location>
</feature>
<evidence type="ECO:0000256" key="1">
    <source>
        <dbReference type="SAM" id="MobiDB-lite"/>
    </source>
</evidence>
<feature type="compositionally biased region" description="Polar residues" evidence="1">
    <location>
        <begin position="244"/>
        <end position="254"/>
    </location>
</feature>
<name>D0A121_TRYB9</name>
<dbReference type="VEuPathDB" id="TriTrypDB:Tbg972.10.440"/>
<protein>
    <submittedName>
        <fullName evidence="2">Uncharacterized protein</fullName>
    </submittedName>
</protein>
<dbReference type="OrthoDB" id="249415at2759"/>